<dbReference type="GeneID" id="85197247"/>
<accession>A0AA96VHZ5</accession>
<gene>
    <name evidence="2" type="ORF">MmiEs2_07870</name>
</gene>
<proteinExistence type="predicted"/>
<evidence type="ECO:0000259" key="1">
    <source>
        <dbReference type="Pfam" id="PF13657"/>
    </source>
</evidence>
<dbReference type="EMBL" id="CP131062">
    <property type="protein sequence ID" value="WNY28591.1"/>
    <property type="molecule type" value="Genomic_DNA"/>
</dbReference>
<feature type="domain" description="HipA N-terminal subdomain 1" evidence="1">
    <location>
        <begin position="5"/>
        <end position="101"/>
    </location>
</feature>
<keyword evidence="3" id="KW-1185">Reference proteome</keyword>
<evidence type="ECO:0000313" key="2">
    <source>
        <dbReference type="EMBL" id="WNY28591.1"/>
    </source>
</evidence>
<dbReference type="InterPro" id="IPR017508">
    <property type="entry name" value="HipA_N1"/>
</dbReference>
<dbReference type="NCBIfam" id="TIGR03071">
    <property type="entry name" value="couple_hipA"/>
    <property type="match status" value="1"/>
</dbReference>
<dbReference type="Proteomes" id="UP001302662">
    <property type="component" value="Chromosome"/>
</dbReference>
<dbReference type="GO" id="GO:0005829">
    <property type="term" value="C:cytosol"/>
    <property type="evidence" value="ECO:0007669"/>
    <property type="project" value="TreeGrafter"/>
</dbReference>
<name>A0AA96VHZ5_9EURY</name>
<dbReference type="PANTHER" id="PTHR37419">
    <property type="entry name" value="SERINE/THREONINE-PROTEIN KINASE TOXIN HIPA"/>
    <property type="match status" value="1"/>
</dbReference>
<organism evidence="2 3">
    <name type="scientific">Methanimicrococcus stummii</name>
    <dbReference type="NCBI Taxonomy" id="3028294"/>
    <lineage>
        <taxon>Archaea</taxon>
        <taxon>Methanobacteriati</taxon>
        <taxon>Methanobacteriota</taxon>
        <taxon>Stenosarchaea group</taxon>
        <taxon>Methanomicrobia</taxon>
        <taxon>Methanosarcinales</taxon>
        <taxon>Methanosarcinaceae</taxon>
        <taxon>Methanimicrococcus</taxon>
    </lineage>
</organism>
<dbReference type="RefSeq" id="WP_316560130.1">
    <property type="nucleotide sequence ID" value="NZ_CP131062.1"/>
</dbReference>
<dbReference type="InterPro" id="IPR052028">
    <property type="entry name" value="HipA_Ser/Thr_kinase"/>
</dbReference>
<dbReference type="AlphaFoldDB" id="A0AA96VHZ5"/>
<dbReference type="KEGG" id="mees:MmiEs2_07870"/>
<protein>
    <recommendedName>
        <fullName evidence="1">HipA N-terminal subdomain 1 domain-containing protein</fullName>
    </recommendedName>
</protein>
<reference evidence="2 3" key="1">
    <citation type="submission" date="2023-07" db="EMBL/GenBank/DDBJ databases">
        <title>Closed genome sequence of Methanimicrococcus sp. Es2.</title>
        <authorList>
            <person name="Protasov E."/>
            <person name="Platt K."/>
            <person name="Reeh H."/>
            <person name="Poehlein A."/>
            <person name="Daniel R."/>
            <person name="Brune A."/>
        </authorList>
    </citation>
    <scope>NUCLEOTIDE SEQUENCE [LARGE SCALE GENOMIC DNA]</scope>
    <source>
        <strain evidence="2 3">Es2</strain>
    </source>
</reference>
<dbReference type="GO" id="GO:0004674">
    <property type="term" value="F:protein serine/threonine kinase activity"/>
    <property type="evidence" value="ECO:0007669"/>
    <property type="project" value="TreeGrafter"/>
</dbReference>
<dbReference type="Pfam" id="PF13657">
    <property type="entry name" value="Couple_hipA"/>
    <property type="match status" value="1"/>
</dbReference>
<evidence type="ECO:0000313" key="3">
    <source>
        <dbReference type="Proteomes" id="UP001302662"/>
    </source>
</evidence>
<dbReference type="PANTHER" id="PTHR37419:SF6">
    <property type="entry name" value="KINASE HI_0665-RELATED"/>
    <property type="match status" value="1"/>
</dbReference>
<sequence length="116" mass="13398">MKQAEILMFEFPAGILTENEEGFFFQYYEKYLQNENAEPVSLTLPLQEISYKSDRLFSFFDGLIPEGWLLDVAENNWKISGRDRMSLLLACCRDCIGAVSVIPIESEETNNEENEN</sequence>